<organism evidence="1">
    <name type="scientific">Entomoneis paludosa</name>
    <dbReference type="NCBI Taxonomy" id="265537"/>
    <lineage>
        <taxon>Eukaryota</taxon>
        <taxon>Sar</taxon>
        <taxon>Stramenopiles</taxon>
        <taxon>Ochrophyta</taxon>
        <taxon>Bacillariophyta</taxon>
        <taxon>Bacillariophyceae</taxon>
        <taxon>Bacillariophycidae</taxon>
        <taxon>Entomoneidaceae</taxon>
        <taxon>Entomoneis</taxon>
    </lineage>
</organism>
<dbReference type="EMBL" id="HBHT01017628">
    <property type="protein sequence ID" value="CAD9965139.1"/>
    <property type="molecule type" value="Transcribed_RNA"/>
</dbReference>
<name>A0A7S2YBU5_9STRA</name>
<evidence type="ECO:0000313" key="1">
    <source>
        <dbReference type="EMBL" id="CAD9965139.1"/>
    </source>
</evidence>
<proteinExistence type="predicted"/>
<accession>A0A7S2YBU5</accession>
<protein>
    <submittedName>
        <fullName evidence="1">Uncharacterized protein</fullName>
    </submittedName>
</protein>
<dbReference type="AlphaFoldDB" id="A0A7S2YBU5"/>
<reference evidence="1" key="1">
    <citation type="submission" date="2021-01" db="EMBL/GenBank/DDBJ databases">
        <authorList>
            <person name="Corre E."/>
            <person name="Pelletier E."/>
            <person name="Niang G."/>
            <person name="Scheremetjew M."/>
            <person name="Finn R."/>
            <person name="Kale V."/>
            <person name="Holt S."/>
            <person name="Cochrane G."/>
            <person name="Meng A."/>
            <person name="Brown T."/>
            <person name="Cohen L."/>
        </authorList>
    </citation>
    <scope>NUCLEOTIDE SEQUENCE</scope>
    <source>
        <strain evidence="1">CCMP125</strain>
    </source>
</reference>
<dbReference type="Gene3D" id="3.30.360.10">
    <property type="entry name" value="Dihydrodipicolinate Reductase, domain 2"/>
    <property type="match status" value="1"/>
</dbReference>
<sequence>MSPHAQPVTVQITSAQTEALSNIEDDDQKNNHKVVVRACGTVWFSNGAHLSFSVGYVPKGRGRQECQVHSRQRYATLTDFAIGQTAKTFRVYDKQVTTNNSTKDKTTDNDDEEEEMVILGGDAVDVISGPPQNVMAWRQFAQLCRAHDAPPSKDTTGPRNKAQHMTQMALQLKTILNHLEASQRQGNVKLELKA</sequence>
<gene>
    <name evidence="1" type="ORF">APAL1065_LOCUS11762</name>
</gene>